<feature type="domain" description="ABC transmembrane type-1" evidence="10">
    <location>
        <begin position="351"/>
        <end position="541"/>
    </location>
</feature>
<proteinExistence type="inferred from homology"/>
<dbReference type="SUPFAM" id="SSF161098">
    <property type="entry name" value="MetI-like"/>
    <property type="match status" value="2"/>
</dbReference>
<evidence type="ECO:0000259" key="10">
    <source>
        <dbReference type="PROSITE" id="PS50928"/>
    </source>
</evidence>
<dbReference type="InterPro" id="IPR035906">
    <property type="entry name" value="MetI-like_sf"/>
</dbReference>
<feature type="transmembrane region" description="Helical" evidence="8">
    <location>
        <begin position="220"/>
        <end position="242"/>
    </location>
</feature>
<evidence type="ECO:0000256" key="2">
    <source>
        <dbReference type="ARBA" id="ARBA00022448"/>
    </source>
</evidence>
<evidence type="ECO:0000256" key="7">
    <source>
        <dbReference type="ARBA" id="ARBA00023136"/>
    </source>
</evidence>
<dbReference type="InterPro" id="IPR000515">
    <property type="entry name" value="MetI-like"/>
</dbReference>
<evidence type="ECO:0000256" key="8">
    <source>
        <dbReference type="RuleBase" id="RU363032"/>
    </source>
</evidence>
<evidence type="ECO:0000313" key="12">
    <source>
        <dbReference type="Proteomes" id="UP001164706"/>
    </source>
</evidence>
<keyword evidence="2 8" id="KW-0813">Transport</keyword>
<dbReference type="RefSeq" id="WP_267782466.1">
    <property type="nucleotide sequence ID" value="NZ_CP113089.1"/>
</dbReference>
<feature type="region of interest" description="Disordered" evidence="9">
    <location>
        <begin position="1"/>
        <end position="45"/>
    </location>
</feature>
<evidence type="ECO:0000256" key="6">
    <source>
        <dbReference type="ARBA" id="ARBA00022989"/>
    </source>
</evidence>
<evidence type="ECO:0000256" key="9">
    <source>
        <dbReference type="SAM" id="MobiDB-lite"/>
    </source>
</evidence>
<keyword evidence="6 8" id="KW-1133">Transmembrane helix</keyword>
<comment type="subcellular location">
    <subcellularLocation>
        <location evidence="1">Cell inner membrane</location>
        <topology evidence="1">Multi-pass membrane protein</topology>
    </subcellularLocation>
    <subcellularLocation>
        <location evidence="8">Cell membrane</location>
        <topology evidence="8">Multi-pass membrane protein</topology>
    </subcellularLocation>
</comment>
<feature type="transmembrane region" description="Helical" evidence="8">
    <location>
        <begin position="424"/>
        <end position="444"/>
    </location>
</feature>
<feature type="transmembrane region" description="Helical" evidence="8">
    <location>
        <begin position="54"/>
        <end position="76"/>
    </location>
</feature>
<evidence type="ECO:0000256" key="4">
    <source>
        <dbReference type="ARBA" id="ARBA00022519"/>
    </source>
</evidence>
<feature type="transmembrane region" description="Helical" evidence="8">
    <location>
        <begin position="98"/>
        <end position="122"/>
    </location>
</feature>
<evidence type="ECO:0000256" key="5">
    <source>
        <dbReference type="ARBA" id="ARBA00022692"/>
    </source>
</evidence>
<keyword evidence="4" id="KW-0997">Cell inner membrane</keyword>
<dbReference type="Pfam" id="PF00528">
    <property type="entry name" value="BPD_transp_1"/>
    <property type="match status" value="1"/>
</dbReference>
<feature type="domain" description="ABC transmembrane type-1" evidence="10">
    <location>
        <begin position="99"/>
        <end position="280"/>
    </location>
</feature>
<feature type="transmembrane region" description="Helical" evidence="8">
    <location>
        <begin position="167"/>
        <end position="187"/>
    </location>
</feature>
<gene>
    <name evidence="11" type="ORF">OVN18_05365</name>
</gene>
<feature type="compositionally biased region" description="Gly residues" evidence="9">
    <location>
        <begin position="32"/>
        <end position="42"/>
    </location>
</feature>
<dbReference type="GO" id="GO:0055085">
    <property type="term" value="P:transmembrane transport"/>
    <property type="evidence" value="ECO:0007669"/>
    <property type="project" value="InterPro"/>
</dbReference>
<dbReference type="EMBL" id="CP113089">
    <property type="protein sequence ID" value="WAB82431.1"/>
    <property type="molecule type" value="Genomic_DNA"/>
</dbReference>
<dbReference type="PROSITE" id="PS50928">
    <property type="entry name" value="ABC_TM1"/>
    <property type="match status" value="2"/>
</dbReference>
<feature type="transmembrane region" description="Helical" evidence="8">
    <location>
        <begin position="523"/>
        <end position="544"/>
    </location>
</feature>
<keyword evidence="3" id="KW-1003">Cell membrane</keyword>
<feature type="transmembrane region" description="Helical" evidence="8">
    <location>
        <begin position="347"/>
        <end position="375"/>
    </location>
</feature>
<dbReference type="AlphaFoldDB" id="A0A9E8SAB8"/>
<dbReference type="PANTHER" id="PTHR43357">
    <property type="entry name" value="INNER MEMBRANE ABC TRANSPORTER PERMEASE PROTEIN YDCV"/>
    <property type="match status" value="1"/>
</dbReference>
<dbReference type="GO" id="GO:0005886">
    <property type="term" value="C:plasma membrane"/>
    <property type="evidence" value="ECO:0007669"/>
    <property type="project" value="UniProtKB-SubCell"/>
</dbReference>
<feature type="transmembrane region" description="Helical" evidence="8">
    <location>
        <begin position="302"/>
        <end position="327"/>
    </location>
</feature>
<evidence type="ECO:0000256" key="1">
    <source>
        <dbReference type="ARBA" id="ARBA00004429"/>
    </source>
</evidence>
<evidence type="ECO:0000256" key="3">
    <source>
        <dbReference type="ARBA" id="ARBA00022475"/>
    </source>
</evidence>
<dbReference type="Gene3D" id="1.10.3720.10">
    <property type="entry name" value="MetI-like"/>
    <property type="match status" value="2"/>
</dbReference>
<keyword evidence="12" id="KW-1185">Reference proteome</keyword>
<protein>
    <submittedName>
        <fullName evidence="11">Iron ABC transporter permease</fullName>
    </submittedName>
</protein>
<dbReference type="PANTHER" id="PTHR43357:SF3">
    <property type="entry name" value="FE(3+)-TRANSPORT SYSTEM PERMEASE PROTEIN FBPB 2"/>
    <property type="match status" value="1"/>
</dbReference>
<dbReference type="Proteomes" id="UP001164706">
    <property type="component" value="Chromosome"/>
</dbReference>
<evidence type="ECO:0000313" key="11">
    <source>
        <dbReference type="EMBL" id="WAB82431.1"/>
    </source>
</evidence>
<feature type="transmembrane region" description="Helical" evidence="8">
    <location>
        <begin position="465"/>
        <end position="490"/>
    </location>
</feature>
<dbReference type="KEGG" id="mdb:OVN18_05365"/>
<feature type="transmembrane region" description="Helical" evidence="8">
    <location>
        <begin position="396"/>
        <end position="418"/>
    </location>
</feature>
<name>A0A9E8SAB8_9MICO</name>
<sequence>MTLAPDAAAAPTGPAASARPAGGAAGDPSGSAGSGTATGGRAGDALRGTRRPPAALLIAAVVAAAAASIPLVYLLVRSLEAGLPRIVETLGRGRVLEYAANSLGLAAATTATALVLGTAVAFVLTRVRVPFPRLWLLASSLPLAVPSFIAGYGWIVSTPGIQGFVPSWLLLSAVTVPYVTLPVAAALRGASGDLEGVARTLGRSPLSAFLVATWPQVRPAAIAGALLVALYSLSDFGLVALMRFPTLTWGINAAYSASFDRAQAAILALLLVVLALAVVAGERSARGRLARRPARAVQPRTVSRGVLLSLLPVVAVAPVIGVAVPLLGLAQRLLQAETLRSIDGPRLAAAVGATLGVALAAALLAVLLALPIAALAARYRGRLVSAVESVGYLGHALPGIVVGLSLVFFSLAVVPALYQTTAVLVFAYAVLFMPKAIGTVRAGLGDVPSSLVSVARTLGDSPLRAWMRVTVPLALPSVGVGALLVAIATMKELPATLLLRPTGIETLATELWNRTVAFEYGAAAPYAAVLVLVAAVPAMVLSGIRSTAKEEL</sequence>
<feature type="transmembrane region" description="Helical" evidence="8">
    <location>
        <begin position="134"/>
        <end position="155"/>
    </location>
</feature>
<feature type="transmembrane region" description="Helical" evidence="8">
    <location>
        <begin position="262"/>
        <end position="281"/>
    </location>
</feature>
<reference evidence="11" key="1">
    <citation type="submission" date="2022-11" db="EMBL/GenBank/DDBJ databases">
        <title>Description of Microcella daejonensis nov. sp, isolated from riverside soil.</title>
        <authorList>
            <person name="Molina K.M."/>
            <person name="Kim S.B."/>
        </authorList>
    </citation>
    <scope>NUCLEOTIDE SEQUENCE</scope>
    <source>
        <strain evidence="11">MMS21-STM12</strain>
    </source>
</reference>
<organism evidence="11 12">
    <name type="scientific">Microcella daejeonensis</name>
    <dbReference type="NCBI Taxonomy" id="2994971"/>
    <lineage>
        <taxon>Bacteria</taxon>
        <taxon>Bacillati</taxon>
        <taxon>Actinomycetota</taxon>
        <taxon>Actinomycetes</taxon>
        <taxon>Micrococcales</taxon>
        <taxon>Microbacteriaceae</taxon>
        <taxon>Microcella</taxon>
    </lineage>
</organism>
<feature type="compositionally biased region" description="Low complexity" evidence="9">
    <location>
        <begin position="1"/>
        <end position="31"/>
    </location>
</feature>
<comment type="similarity">
    <text evidence="8">Belongs to the binding-protein-dependent transport system permease family.</text>
</comment>
<keyword evidence="7 8" id="KW-0472">Membrane</keyword>
<dbReference type="CDD" id="cd06261">
    <property type="entry name" value="TM_PBP2"/>
    <property type="match status" value="2"/>
</dbReference>
<accession>A0A9E8SAB8</accession>
<keyword evidence="5 8" id="KW-0812">Transmembrane</keyword>